<feature type="non-terminal residue" evidence="1">
    <location>
        <position position="193"/>
    </location>
</feature>
<reference evidence="1 2" key="1">
    <citation type="submission" date="2019-02" db="EMBL/GenBank/DDBJ databases">
        <title>The genomic architecture of introgression among sibling species of bacteria.</title>
        <authorList>
            <person name="Cavassim M.I.A."/>
            <person name="Moeskjaer S."/>
            <person name="Moslemi C."/>
            <person name="Fields B."/>
            <person name="Bachmann A."/>
            <person name="Vilhjalmsson B."/>
            <person name="Schierup M.H."/>
            <person name="Young J.P.W."/>
            <person name="Andersen S.U."/>
        </authorList>
    </citation>
    <scope>NUCLEOTIDE SEQUENCE [LARGE SCALE GENOMIC DNA]</scope>
    <source>
        <strain evidence="1 2">SM135B</strain>
    </source>
</reference>
<proteinExistence type="predicted"/>
<comment type="caution">
    <text evidence="1">The sequence shown here is derived from an EMBL/GenBank/DDBJ whole genome shotgun (WGS) entry which is preliminary data.</text>
</comment>
<sequence>MHLLLAQQGTISDGEEAIDLGQTPGDILFLSAADSELAAIAAAHRDRRTAPSLRLASLMSLKHPMSVDTYVERTARHAKLIIVRALGGASYFHYALEALHAAAARAGALIAVLPGDARPDAGLVPFSNVDLDDLNALWAYLIEGGDANARAFLDYAGAMLSGTDKPAPAVPLMRAGIWWPGRGLIGVGEWRRV</sequence>
<gene>
    <name evidence="1" type="ORF">ELH90_15060</name>
</gene>
<evidence type="ECO:0000313" key="1">
    <source>
        <dbReference type="EMBL" id="TAY55520.1"/>
    </source>
</evidence>
<dbReference type="AlphaFoldDB" id="A0A7M3E3U6"/>
<protein>
    <submittedName>
        <fullName evidence="1">Cobaltochelatase subunit CobN</fullName>
    </submittedName>
</protein>
<dbReference type="Proteomes" id="UP000292974">
    <property type="component" value="Unassembled WGS sequence"/>
</dbReference>
<organism evidence="1 2">
    <name type="scientific">Rhizobium leguminosarum</name>
    <dbReference type="NCBI Taxonomy" id="384"/>
    <lineage>
        <taxon>Bacteria</taxon>
        <taxon>Pseudomonadati</taxon>
        <taxon>Pseudomonadota</taxon>
        <taxon>Alphaproteobacteria</taxon>
        <taxon>Hyphomicrobiales</taxon>
        <taxon>Rhizobiaceae</taxon>
        <taxon>Rhizobium/Agrobacterium group</taxon>
        <taxon>Rhizobium</taxon>
    </lineage>
</organism>
<evidence type="ECO:0000313" key="2">
    <source>
        <dbReference type="Proteomes" id="UP000292974"/>
    </source>
</evidence>
<accession>A0A7M3E3U6</accession>
<dbReference type="EMBL" id="SIOP01000001">
    <property type="protein sequence ID" value="TAY55520.1"/>
    <property type="molecule type" value="Genomic_DNA"/>
</dbReference>
<name>A0A7M3E3U6_RHILE</name>